<proteinExistence type="predicted"/>
<feature type="domain" description="4Fe-4S ferredoxin-type" evidence="2">
    <location>
        <begin position="135"/>
        <end position="164"/>
    </location>
</feature>
<evidence type="ECO:0000313" key="4">
    <source>
        <dbReference type="Proteomes" id="UP000284277"/>
    </source>
</evidence>
<name>A0A419SY75_9FIRM</name>
<dbReference type="AlphaFoldDB" id="A0A419SY75"/>
<dbReference type="Pfam" id="PF10589">
    <property type="entry name" value="NADH_4Fe-4S"/>
    <property type="match status" value="1"/>
</dbReference>
<dbReference type="Pfam" id="PF00037">
    <property type="entry name" value="Fer4"/>
    <property type="match status" value="1"/>
</dbReference>
<accession>A0A419SY75</accession>
<dbReference type="SUPFAM" id="SSF54862">
    <property type="entry name" value="4Fe-4S ferredoxins"/>
    <property type="match status" value="1"/>
</dbReference>
<keyword evidence="4" id="KW-1185">Reference proteome</keyword>
<dbReference type="OrthoDB" id="9761899at2"/>
<sequence length="228" mass="25360">MIGKERDRWKEKSVDQIKDFISNVYEGEVKNPCPVDRLKALSDTLRRKSCGECVICREGILQLSVLTESITLGSGRDGDIDVISEISEDMSIGSACDYGREVGRIAKKIIDDEREQFERHIKRKRCDALVCKKFITYYVAPETCNGCNQCLETCEPRSIRGGEGLIHIINPDSCTRCGDCVMACKPGAILKTSASVPNLPKEPVPVGSAQLDSIQGSLMSQKRRRRSE</sequence>
<feature type="compositionally biased region" description="Polar residues" evidence="1">
    <location>
        <begin position="210"/>
        <end position="220"/>
    </location>
</feature>
<dbReference type="Gene3D" id="1.20.1440.230">
    <property type="entry name" value="NADH-ubiquinone oxidoreductase 51kDa subunit, iron-sulphur binding domain"/>
    <property type="match status" value="1"/>
</dbReference>
<feature type="domain" description="4Fe-4S ferredoxin-type" evidence="2">
    <location>
        <begin position="165"/>
        <end position="194"/>
    </location>
</feature>
<dbReference type="RefSeq" id="WP_120197708.1">
    <property type="nucleotide sequence ID" value="NZ_MCIA01000031.1"/>
</dbReference>
<dbReference type="InterPro" id="IPR019575">
    <property type="entry name" value="Nuop51_4Fe4S-bd"/>
</dbReference>
<dbReference type="InterPro" id="IPR037207">
    <property type="entry name" value="Nuop51_4Fe4S-bd_sf"/>
</dbReference>
<dbReference type="EMBL" id="MCIA01000031">
    <property type="protein sequence ID" value="RKD30184.1"/>
    <property type="molecule type" value="Genomic_DNA"/>
</dbReference>
<dbReference type="SUPFAM" id="SSF140490">
    <property type="entry name" value="Nqo1C-terminal domain-like"/>
    <property type="match status" value="1"/>
</dbReference>
<evidence type="ECO:0000256" key="1">
    <source>
        <dbReference type="SAM" id="MobiDB-lite"/>
    </source>
</evidence>
<dbReference type="GO" id="GO:0051539">
    <property type="term" value="F:4 iron, 4 sulfur cluster binding"/>
    <property type="evidence" value="ECO:0007669"/>
    <property type="project" value="InterPro"/>
</dbReference>
<feature type="region of interest" description="Disordered" evidence="1">
    <location>
        <begin position="201"/>
        <end position="228"/>
    </location>
</feature>
<dbReference type="InterPro" id="IPR017896">
    <property type="entry name" value="4Fe4S_Fe-S-bd"/>
</dbReference>
<evidence type="ECO:0000259" key="2">
    <source>
        <dbReference type="PROSITE" id="PS51379"/>
    </source>
</evidence>
<reference evidence="3 4" key="1">
    <citation type="submission" date="2016-08" db="EMBL/GenBank/DDBJ databases">
        <title>A new outlook on sporulation: Clostridium algidixylanolyticum.</title>
        <authorList>
            <person name="Poppleton D.I."/>
            <person name="Gribaldo S."/>
        </authorList>
    </citation>
    <scope>NUCLEOTIDE SEQUENCE [LARGE SCALE GENOMIC DNA]</scope>
    <source>
        <strain evidence="3 4">SPL73</strain>
    </source>
</reference>
<organism evidence="3 4">
    <name type="scientific">Lacrimispora algidixylanolytica</name>
    <dbReference type="NCBI Taxonomy" id="94868"/>
    <lineage>
        <taxon>Bacteria</taxon>
        <taxon>Bacillati</taxon>
        <taxon>Bacillota</taxon>
        <taxon>Clostridia</taxon>
        <taxon>Lachnospirales</taxon>
        <taxon>Lachnospiraceae</taxon>
        <taxon>Lacrimispora</taxon>
    </lineage>
</organism>
<dbReference type="Proteomes" id="UP000284277">
    <property type="component" value="Unassembled WGS sequence"/>
</dbReference>
<dbReference type="PROSITE" id="PS51379">
    <property type="entry name" value="4FE4S_FER_2"/>
    <property type="match status" value="2"/>
</dbReference>
<gene>
    <name evidence="3" type="ORF">BET01_06210</name>
</gene>
<evidence type="ECO:0000313" key="3">
    <source>
        <dbReference type="EMBL" id="RKD30184.1"/>
    </source>
</evidence>
<comment type="caution">
    <text evidence="3">The sequence shown here is derived from an EMBL/GenBank/DDBJ whole genome shotgun (WGS) entry which is preliminary data.</text>
</comment>
<dbReference type="SMART" id="SM00928">
    <property type="entry name" value="NADH_4Fe-4S"/>
    <property type="match status" value="1"/>
</dbReference>
<protein>
    <recommendedName>
        <fullName evidence="2">4Fe-4S ferredoxin-type domain-containing protein</fullName>
    </recommendedName>
</protein>
<dbReference type="Gene3D" id="3.30.70.20">
    <property type="match status" value="1"/>
</dbReference>